<dbReference type="Proteomes" id="UP001176961">
    <property type="component" value="Unassembled WGS sequence"/>
</dbReference>
<evidence type="ECO:0000313" key="1">
    <source>
        <dbReference type="EMBL" id="CAJ0593239.1"/>
    </source>
</evidence>
<dbReference type="AlphaFoldDB" id="A0AA36DWF6"/>
<dbReference type="EMBL" id="CATQJL010000112">
    <property type="protein sequence ID" value="CAJ0593239.1"/>
    <property type="molecule type" value="Genomic_DNA"/>
</dbReference>
<keyword evidence="2" id="KW-1185">Reference proteome</keyword>
<gene>
    <name evidence="1" type="ORF">CYNAS_LOCUS5222</name>
</gene>
<sequence>MAKWLLHRLNDKWGWLGMRLEELCGWREGRSVCCSVDTAVLLLILAVAAADALVNRTNSQKSLALLKGVVN</sequence>
<reference evidence="1" key="1">
    <citation type="submission" date="2023-07" db="EMBL/GenBank/DDBJ databases">
        <authorList>
            <consortium name="CYATHOMIX"/>
        </authorList>
    </citation>
    <scope>NUCLEOTIDE SEQUENCE</scope>
    <source>
        <strain evidence="1">N/A</strain>
    </source>
</reference>
<accession>A0AA36DWF6</accession>
<comment type="caution">
    <text evidence="1">The sequence shown here is derived from an EMBL/GenBank/DDBJ whole genome shotgun (WGS) entry which is preliminary data.</text>
</comment>
<protein>
    <submittedName>
        <fullName evidence="1">Uncharacterized protein</fullName>
    </submittedName>
</protein>
<name>A0AA36DWF6_CYLNA</name>
<evidence type="ECO:0000313" key="2">
    <source>
        <dbReference type="Proteomes" id="UP001176961"/>
    </source>
</evidence>
<organism evidence="1 2">
    <name type="scientific">Cylicocyclus nassatus</name>
    <name type="common">Nematode worm</name>
    <dbReference type="NCBI Taxonomy" id="53992"/>
    <lineage>
        <taxon>Eukaryota</taxon>
        <taxon>Metazoa</taxon>
        <taxon>Ecdysozoa</taxon>
        <taxon>Nematoda</taxon>
        <taxon>Chromadorea</taxon>
        <taxon>Rhabditida</taxon>
        <taxon>Rhabditina</taxon>
        <taxon>Rhabditomorpha</taxon>
        <taxon>Strongyloidea</taxon>
        <taxon>Strongylidae</taxon>
        <taxon>Cylicocyclus</taxon>
    </lineage>
</organism>
<proteinExistence type="predicted"/>